<evidence type="ECO:0000256" key="11">
    <source>
        <dbReference type="ARBA" id="ARBA00033056"/>
    </source>
</evidence>
<evidence type="ECO:0000256" key="10">
    <source>
        <dbReference type="ARBA" id="ARBA00030308"/>
    </source>
</evidence>
<evidence type="ECO:0000256" key="3">
    <source>
        <dbReference type="ARBA" id="ARBA00012453"/>
    </source>
</evidence>
<evidence type="ECO:0000256" key="5">
    <source>
        <dbReference type="ARBA" id="ARBA00022723"/>
    </source>
</evidence>
<dbReference type="NCBIfam" id="TIGR00052">
    <property type="entry name" value="nudix-type nucleoside diphosphatase, YffH/AdpP family"/>
    <property type="match status" value="1"/>
</dbReference>
<feature type="binding site" evidence="13">
    <location>
        <position position="103"/>
    </location>
    <ligand>
        <name>Mg(2+)</name>
        <dbReference type="ChEBI" id="CHEBI:18420"/>
        <label>1</label>
    </ligand>
</feature>
<dbReference type="Gene3D" id="3.90.79.10">
    <property type="entry name" value="Nucleoside Triphosphate Pyrophosphohydrolase"/>
    <property type="match status" value="1"/>
</dbReference>
<dbReference type="PROSITE" id="PS51462">
    <property type="entry name" value="NUDIX"/>
    <property type="match status" value="1"/>
</dbReference>
<dbReference type="GO" id="GO:0005829">
    <property type="term" value="C:cytosol"/>
    <property type="evidence" value="ECO:0007669"/>
    <property type="project" value="TreeGrafter"/>
</dbReference>
<comment type="function">
    <text evidence="8">Acts on ADP-mannose and ADP-glucose as well as ADP-ribose. Prevents glycogen biosynthesis. The reaction catalyzed by this enzyme is a limiting step of the gluconeogenic process.</text>
</comment>
<gene>
    <name evidence="16" type="ORF">AAY24_17610</name>
</gene>
<evidence type="ECO:0000256" key="7">
    <source>
        <dbReference type="ARBA" id="ARBA00022842"/>
    </source>
</evidence>
<dbReference type="GO" id="GO:0047631">
    <property type="term" value="F:ADP-ribose diphosphatase activity"/>
    <property type="evidence" value="ECO:0007669"/>
    <property type="project" value="UniProtKB-EC"/>
</dbReference>
<feature type="binding site" evidence="13">
    <location>
        <position position="83"/>
    </location>
    <ligand>
        <name>Mg(2+)</name>
        <dbReference type="ChEBI" id="CHEBI:18420"/>
        <label>1</label>
    </ligand>
</feature>
<evidence type="ECO:0000256" key="4">
    <source>
        <dbReference type="ARBA" id="ARBA00013297"/>
    </source>
</evidence>
<dbReference type="PANTHER" id="PTHR11839">
    <property type="entry name" value="UDP/ADP-SUGAR PYROPHOSPHATASE"/>
    <property type="match status" value="1"/>
</dbReference>
<dbReference type="Pfam" id="PF00293">
    <property type="entry name" value="NUDIX"/>
    <property type="match status" value="1"/>
</dbReference>
<name>A0A0F7K602_9GAMM</name>
<protein>
    <recommendedName>
        <fullName evidence="4">ADP-ribose pyrophosphatase</fullName>
        <ecNumber evidence="3">3.6.1.13</ecNumber>
    </recommendedName>
    <alternativeName>
        <fullName evidence="9">ADP-ribose diphosphatase</fullName>
    </alternativeName>
    <alternativeName>
        <fullName evidence="11">ADP-ribose phosphohydrolase</fullName>
    </alternativeName>
    <alternativeName>
        <fullName evidence="10">Adenosine diphosphoribose pyrophosphatase</fullName>
    </alternativeName>
</protein>
<evidence type="ECO:0000313" key="16">
    <source>
        <dbReference type="EMBL" id="AKH22378.1"/>
    </source>
</evidence>
<feature type="binding site" evidence="13">
    <location>
        <position position="99"/>
    </location>
    <ligand>
        <name>Mg(2+)</name>
        <dbReference type="ChEBI" id="CHEBI:18420"/>
        <label>1</label>
    </ligand>
</feature>
<sequence length="197" mass="21574">MKAKILHTQVGYKGFFQLQCLTVEHDRFDGGSIGPVEREVLHRSDVVAALLYDPGHDKVVLVEQYRAGAHVAGVSPWLIDIVAGRIENGQPPAEAIRREIVEESGLKPDTLEPIGTYLTAPHLSSEQIHLYIATVDATSVGGYHGLAHEGEDIRPLVLDRTEALALPRHQAVSLWSALALAWLANRPFDPSVEERPG</sequence>
<dbReference type="GO" id="GO:0046872">
    <property type="term" value="F:metal ion binding"/>
    <property type="evidence" value="ECO:0007669"/>
    <property type="project" value="UniProtKB-KW"/>
</dbReference>
<proteinExistence type="inferred from homology"/>
<dbReference type="AlphaFoldDB" id="A0A0F7K602"/>
<dbReference type="GO" id="GO:0019693">
    <property type="term" value="P:ribose phosphate metabolic process"/>
    <property type="evidence" value="ECO:0007669"/>
    <property type="project" value="TreeGrafter"/>
</dbReference>
<dbReference type="EMBL" id="CP011412">
    <property type="protein sequence ID" value="AKH22378.1"/>
    <property type="molecule type" value="Genomic_DNA"/>
</dbReference>
<dbReference type="Proteomes" id="UP000034410">
    <property type="component" value="Chromosome"/>
</dbReference>
<evidence type="ECO:0000256" key="9">
    <source>
        <dbReference type="ARBA" id="ARBA00030162"/>
    </source>
</evidence>
<evidence type="ECO:0000313" key="17">
    <source>
        <dbReference type="Proteomes" id="UP000034410"/>
    </source>
</evidence>
<dbReference type="GO" id="GO:0006753">
    <property type="term" value="P:nucleoside phosphate metabolic process"/>
    <property type="evidence" value="ECO:0007669"/>
    <property type="project" value="TreeGrafter"/>
</dbReference>
<evidence type="ECO:0000256" key="8">
    <source>
        <dbReference type="ARBA" id="ARBA00025164"/>
    </source>
</evidence>
<feature type="short sequence motif" description="Nudix box" evidence="14">
    <location>
        <begin position="84"/>
        <end position="106"/>
    </location>
</feature>
<keyword evidence="17" id="KW-1185">Reference proteome</keyword>
<accession>A0A0F7K602</accession>
<organism evidence="16 17">
    <name type="scientific">Sedimenticola thiotaurini</name>
    <dbReference type="NCBI Taxonomy" id="1543721"/>
    <lineage>
        <taxon>Bacteria</taxon>
        <taxon>Pseudomonadati</taxon>
        <taxon>Pseudomonadota</taxon>
        <taxon>Gammaproteobacteria</taxon>
        <taxon>Chromatiales</taxon>
        <taxon>Sedimenticolaceae</taxon>
        <taxon>Sedimenticola</taxon>
    </lineage>
</organism>
<dbReference type="CDD" id="cd24155">
    <property type="entry name" value="NUDIX_ADPRase"/>
    <property type="match status" value="1"/>
</dbReference>
<comment type="catalytic activity">
    <reaction evidence="12">
        <text>ADP-D-ribose + H2O = D-ribose 5-phosphate + AMP + 2 H(+)</text>
        <dbReference type="Rhea" id="RHEA:10412"/>
        <dbReference type="ChEBI" id="CHEBI:15377"/>
        <dbReference type="ChEBI" id="CHEBI:15378"/>
        <dbReference type="ChEBI" id="CHEBI:57967"/>
        <dbReference type="ChEBI" id="CHEBI:78346"/>
        <dbReference type="ChEBI" id="CHEBI:456215"/>
        <dbReference type="EC" id="3.6.1.13"/>
    </reaction>
</comment>
<evidence type="ECO:0000256" key="13">
    <source>
        <dbReference type="PIRSR" id="PIRSR604385-2"/>
    </source>
</evidence>
<dbReference type="GO" id="GO:0019144">
    <property type="term" value="F:ADP-sugar diphosphatase activity"/>
    <property type="evidence" value="ECO:0007669"/>
    <property type="project" value="TreeGrafter"/>
</dbReference>
<comment type="cofactor">
    <cofactor evidence="1 13">
        <name>Mg(2+)</name>
        <dbReference type="ChEBI" id="CHEBI:18420"/>
    </cofactor>
</comment>
<dbReference type="SUPFAM" id="SSF55811">
    <property type="entry name" value="Nudix"/>
    <property type="match status" value="1"/>
</dbReference>
<evidence type="ECO:0000259" key="15">
    <source>
        <dbReference type="PROSITE" id="PS51462"/>
    </source>
</evidence>
<dbReference type="PANTHER" id="PTHR11839:SF5">
    <property type="entry name" value="ADP-RIBOSE PYROPHOSPHATASE"/>
    <property type="match status" value="1"/>
</dbReference>
<keyword evidence="5 13" id="KW-0479">Metal-binding</keyword>
<dbReference type="EC" id="3.6.1.13" evidence="3"/>
<evidence type="ECO:0000256" key="14">
    <source>
        <dbReference type="PIRSR" id="PIRSR604385-3"/>
    </source>
</evidence>
<reference evidence="16 17" key="1">
    <citation type="journal article" date="2015" name="Genome Announc.">
        <title>Complete Genome Sequence of Sedimenticola thiotaurini Strain SIP-G1, a Polyphosphate- and Polyhydroxyalkanoate-Accumulating Sulfur-Oxidizing Gammaproteobacterium Isolated from Salt Marsh Sediments.</title>
        <authorList>
            <person name="Flood B.E."/>
            <person name="Jones D.S."/>
            <person name="Bailey J.V."/>
        </authorList>
    </citation>
    <scope>NUCLEOTIDE SEQUENCE [LARGE SCALE GENOMIC DNA]</scope>
    <source>
        <strain evidence="16 17">SIP-G1</strain>
    </source>
</reference>
<comment type="similarity">
    <text evidence="2">Belongs to the Nudix hydrolase family. NudF subfamily.</text>
</comment>
<evidence type="ECO:0000256" key="2">
    <source>
        <dbReference type="ARBA" id="ARBA00007482"/>
    </source>
</evidence>
<keyword evidence="6" id="KW-0378">Hydrolase</keyword>
<feature type="binding site" evidence="13">
    <location>
        <position position="151"/>
    </location>
    <ligand>
        <name>Mg(2+)</name>
        <dbReference type="ChEBI" id="CHEBI:18420"/>
        <label>2</label>
    </ligand>
</feature>
<evidence type="ECO:0000256" key="1">
    <source>
        <dbReference type="ARBA" id="ARBA00001946"/>
    </source>
</evidence>
<evidence type="ECO:0000256" key="6">
    <source>
        <dbReference type="ARBA" id="ARBA00022801"/>
    </source>
</evidence>
<feature type="domain" description="Nudix hydrolase" evidence="15">
    <location>
        <begin position="42"/>
        <end position="178"/>
    </location>
</feature>
<dbReference type="PATRIC" id="fig|1543721.4.peg.3643"/>
<keyword evidence="7 13" id="KW-0460">Magnesium</keyword>
<dbReference type="InterPro" id="IPR004385">
    <property type="entry name" value="NDP_pyrophosphatase"/>
</dbReference>
<dbReference type="InterPro" id="IPR015797">
    <property type="entry name" value="NUDIX_hydrolase-like_dom_sf"/>
</dbReference>
<evidence type="ECO:0000256" key="12">
    <source>
        <dbReference type="ARBA" id="ARBA00049546"/>
    </source>
</evidence>
<dbReference type="KEGG" id="seds:AAY24_17610"/>
<dbReference type="InterPro" id="IPR000086">
    <property type="entry name" value="NUDIX_hydrolase_dom"/>
</dbReference>